<keyword evidence="2" id="KW-1185">Reference proteome</keyword>
<dbReference type="Pfam" id="PF14052">
    <property type="entry name" value="Caps_assemb_Wzi"/>
    <property type="match status" value="1"/>
</dbReference>
<sequence>MQVKATIRNLILSLFPLAIKAQTTYLFQDSKEGILLERMEVKAQRDSVLNFSKIHPYSRKQVVPRIAALDNLLQSPSDRYLYASALMASPEWTSVAHARYRSRKPTWKHFYKTPANLVEVDQPDFFLVINPAFQYTVAKEQNNTQYLFQNSRGAHIRGRIANRIGFAGYVGENQERDPLYVQSWVAERKALPGQGYYQAFKKTAYDYFDARGYISFNATKYIDVSFGYDRNSIGNGLRSLYLSDFPNNALFLRLNTRIWKFNYQNLFMELQHADPLDPRQRDYLLGKKYAAMHHLDMALTPWLNVGLFESVVFGRTNKFDFSYLNPIIFMRSMEQQNGSGDNSMAGIDFKANAARRFQFYGQLLFDEFKLSEVRDNKGWWANKWGWQLGAKYIDVLGVPNLDLQVEVNRVRPFTYSHDDSVANYTHYNQPLAHPLGANFQEVLMQLRYQPKPRWTVLAKGMYYFQGRDSAKVSSGSNIFLPNVPPYRKQDYGYSVGNGVRTDVTLASLLLSYELKQNLYLEACALFRNEKAAGRQSQHTTVLSAGIRWNMWRRSFLF</sequence>
<dbReference type="InterPro" id="IPR026950">
    <property type="entry name" value="Caps_assemb_Wzi"/>
</dbReference>
<dbReference type="Proteomes" id="UP000184368">
    <property type="component" value="Unassembled WGS sequence"/>
</dbReference>
<reference evidence="1 2" key="1">
    <citation type="submission" date="2016-11" db="EMBL/GenBank/DDBJ databases">
        <authorList>
            <person name="Jaros S."/>
            <person name="Januszkiewicz K."/>
            <person name="Wedrychowicz H."/>
        </authorList>
    </citation>
    <scope>NUCLEOTIDE SEQUENCE [LARGE SCALE GENOMIC DNA]</scope>
    <source>
        <strain evidence="1 2">DSM 26897</strain>
    </source>
</reference>
<dbReference type="RefSeq" id="WP_073040473.1">
    <property type="nucleotide sequence ID" value="NZ_FQUO01000003.1"/>
</dbReference>
<dbReference type="OrthoDB" id="9808260at2"/>
<protein>
    <submittedName>
        <fullName evidence="1">Capsule assembly protein Wzi</fullName>
    </submittedName>
</protein>
<proteinExistence type="predicted"/>
<dbReference type="EMBL" id="FQUO01000003">
    <property type="protein sequence ID" value="SHE81767.1"/>
    <property type="molecule type" value="Genomic_DNA"/>
</dbReference>
<evidence type="ECO:0000313" key="1">
    <source>
        <dbReference type="EMBL" id="SHE81767.1"/>
    </source>
</evidence>
<dbReference type="AlphaFoldDB" id="A0A1M4WKP8"/>
<name>A0A1M4WKP8_9BACT</name>
<dbReference type="STRING" id="1302690.BUE76_07110"/>
<accession>A0A1M4WKP8</accession>
<dbReference type="InterPro" id="IPR038636">
    <property type="entry name" value="Wzi_sf"/>
</dbReference>
<dbReference type="Gene3D" id="2.40.160.130">
    <property type="entry name" value="Capsule assembly protein Wzi"/>
    <property type="match status" value="1"/>
</dbReference>
<evidence type="ECO:0000313" key="2">
    <source>
        <dbReference type="Proteomes" id="UP000184368"/>
    </source>
</evidence>
<gene>
    <name evidence="1" type="ORF">SAMN05444008_10356</name>
</gene>
<organism evidence="1 2">
    <name type="scientific">Cnuella takakiae</name>
    <dbReference type="NCBI Taxonomy" id="1302690"/>
    <lineage>
        <taxon>Bacteria</taxon>
        <taxon>Pseudomonadati</taxon>
        <taxon>Bacteroidota</taxon>
        <taxon>Chitinophagia</taxon>
        <taxon>Chitinophagales</taxon>
        <taxon>Chitinophagaceae</taxon>
        <taxon>Cnuella</taxon>
    </lineage>
</organism>